<dbReference type="Proteomes" id="UP001314170">
    <property type="component" value="Unassembled WGS sequence"/>
</dbReference>
<gene>
    <name evidence="3" type="ORF">DCAF_LOCUS16714</name>
</gene>
<evidence type="ECO:0000313" key="4">
    <source>
        <dbReference type="Proteomes" id="UP001314170"/>
    </source>
</evidence>
<keyword evidence="4" id="KW-1185">Reference proteome</keyword>
<organism evidence="3 4">
    <name type="scientific">Dovyalis caffra</name>
    <dbReference type="NCBI Taxonomy" id="77055"/>
    <lineage>
        <taxon>Eukaryota</taxon>
        <taxon>Viridiplantae</taxon>
        <taxon>Streptophyta</taxon>
        <taxon>Embryophyta</taxon>
        <taxon>Tracheophyta</taxon>
        <taxon>Spermatophyta</taxon>
        <taxon>Magnoliopsida</taxon>
        <taxon>eudicotyledons</taxon>
        <taxon>Gunneridae</taxon>
        <taxon>Pentapetalae</taxon>
        <taxon>rosids</taxon>
        <taxon>fabids</taxon>
        <taxon>Malpighiales</taxon>
        <taxon>Salicaceae</taxon>
        <taxon>Flacourtieae</taxon>
        <taxon>Dovyalis</taxon>
    </lineage>
</organism>
<dbReference type="EMBL" id="CAWUPB010001160">
    <property type="protein sequence ID" value="CAK7342285.1"/>
    <property type="molecule type" value="Genomic_DNA"/>
</dbReference>
<dbReference type="GO" id="GO:0006511">
    <property type="term" value="P:ubiquitin-dependent protein catabolic process"/>
    <property type="evidence" value="ECO:0007669"/>
    <property type="project" value="InterPro"/>
</dbReference>
<dbReference type="GO" id="GO:0036503">
    <property type="term" value="P:ERAD pathway"/>
    <property type="evidence" value="ECO:0007669"/>
    <property type="project" value="TreeGrafter"/>
</dbReference>
<dbReference type="GO" id="GO:0031593">
    <property type="term" value="F:polyubiquitin modification-dependent protein binding"/>
    <property type="evidence" value="ECO:0007669"/>
    <property type="project" value="TreeGrafter"/>
</dbReference>
<evidence type="ECO:0000256" key="1">
    <source>
        <dbReference type="SAM" id="MobiDB-lite"/>
    </source>
</evidence>
<dbReference type="GO" id="GO:0034098">
    <property type="term" value="C:VCP-NPL4-UFD1 AAA ATPase complex"/>
    <property type="evidence" value="ECO:0007669"/>
    <property type="project" value="TreeGrafter"/>
</dbReference>
<protein>
    <recommendedName>
        <fullName evidence="2">Ubiquitin fusion degradation protein UFD1 N-terminal subdomain 2 domain-containing protein</fullName>
    </recommendedName>
</protein>
<dbReference type="InterPro" id="IPR055418">
    <property type="entry name" value="UFD1_N2"/>
</dbReference>
<feature type="compositionally biased region" description="Basic and acidic residues" evidence="1">
    <location>
        <begin position="213"/>
        <end position="230"/>
    </location>
</feature>
<evidence type="ECO:0000313" key="3">
    <source>
        <dbReference type="EMBL" id="CAK7342285.1"/>
    </source>
</evidence>
<dbReference type="PANTHER" id="PTHR12555:SF13">
    <property type="entry name" value="UBIQUITIN RECOGNITION FACTOR IN ER-ASSOCIATED DEGRADATION PROTEIN 1"/>
    <property type="match status" value="1"/>
</dbReference>
<reference evidence="3 4" key="1">
    <citation type="submission" date="2024-01" db="EMBL/GenBank/DDBJ databases">
        <authorList>
            <person name="Waweru B."/>
        </authorList>
    </citation>
    <scope>NUCLEOTIDE SEQUENCE [LARGE SCALE GENOMIC DNA]</scope>
</reference>
<feature type="domain" description="Ubiquitin fusion degradation protein UFD1 N-terminal subdomain 2" evidence="2">
    <location>
        <begin position="118"/>
        <end position="157"/>
    </location>
</feature>
<dbReference type="InterPro" id="IPR004854">
    <property type="entry name" value="Ufd1-like"/>
</dbReference>
<accession>A0AAV1RYY6</accession>
<feature type="compositionally biased region" description="Basic and acidic residues" evidence="1">
    <location>
        <begin position="1"/>
        <end position="15"/>
    </location>
</feature>
<comment type="caution">
    <text evidence="3">The sequence shown here is derived from an EMBL/GenBank/DDBJ whole genome shotgun (WGS) entry which is preliminary data.</text>
</comment>
<dbReference type="Pfam" id="PF24842">
    <property type="entry name" value="UFD1_N2"/>
    <property type="match status" value="1"/>
</dbReference>
<feature type="region of interest" description="Disordered" evidence="1">
    <location>
        <begin position="1"/>
        <end position="95"/>
    </location>
</feature>
<evidence type="ECO:0000259" key="2">
    <source>
        <dbReference type="Pfam" id="PF24842"/>
    </source>
</evidence>
<proteinExistence type="predicted"/>
<dbReference type="AlphaFoldDB" id="A0AAV1RYY6"/>
<sequence length="243" mass="27707">MEQPSEKNHEIHEFDLNSPPAADYPSSQISGDKERSDLDENSSFLTIPDNPSPQKSGEKERSNIDENSSEKPQDHNESCEEHRDSQAQIVDSNSSNYTTRASLQYYDRFGQQYDSFERDTIKVKYNNLEFRVNIVETKPSNAICIIDTDCEVDFALPLDYKEPEQPVLQSTKEETSKEGQKLVPFTGFARRLEEKHAAEGKVVFGSVAHGKKSKELKTEDVKAETPKKEQFQPFTGEKYSLED</sequence>
<feature type="compositionally biased region" description="Basic and acidic residues" evidence="1">
    <location>
        <begin position="56"/>
        <end position="85"/>
    </location>
</feature>
<name>A0AAV1RYY6_9ROSI</name>
<dbReference type="PANTHER" id="PTHR12555">
    <property type="entry name" value="UBIQUITIN FUSION DEGRADATON PROTEIN 1"/>
    <property type="match status" value="1"/>
</dbReference>
<feature type="compositionally biased region" description="Polar residues" evidence="1">
    <location>
        <begin position="86"/>
        <end position="95"/>
    </location>
</feature>
<feature type="region of interest" description="Disordered" evidence="1">
    <location>
        <begin position="210"/>
        <end position="243"/>
    </location>
</feature>
<dbReference type="Gene3D" id="3.10.330.10">
    <property type="match status" value="1"/>
</dbReference>